<feature type="transmembrane region" description="Helical" evidence="1">
    <location>
        <begin position="56"/>
        <end position="76"/>
    </location>
</feature>
<reference evidence="3 4" key="1">
    <citation type="submission" date="2020-05" db="EMBL/GenBank/DDBJ databases">
        <title>Genome Sequencing of Type Strains.</title>
        <authorList>
            <person name="Lemaire J.F."/>
            <person name="Inderbitzin P."/>
            <person name="Gregorio O.A."/>
            <person name="Collins S.B."/>
            <person name="Wespe N."/>
            <person name="Knight-Connoni V."/>
        </authorList>
    </citation>
    <scope>NUCLEOTIDE SEQUENCE [LARGE SCALE GENOMIC DNA]</scope>
    <source>
        <strain evidence="3 4">ATCC 25174</strain>
    </source>
</reference>
<evidence type="ECO:0000256" key="1">
    <source>
        <dbReference type="SAM" id="Phobius"/>
    </source>
</evidence>
<dbReference type="EMBL" id="JABMCI010000071">
    <property type="protein sequence ID" value="NUU19682.1"/>
    <property type="molecule type" value="Genomic_DNA"/>
</dbReference>
<protein>
    <recommendedName>
        <fullName evidence="2">DUF7144 domain-containing protein</fullName>
    </recommendedName>
</protein>
<dbReference type="RefSeq" id="WP_175349592.1">
    <property type="nucleotide sequence ID" value="NZ_JABMCI010000071.1"/>
</dbReference>
<feature type="domain" description="DUF7144" evidence="2">
    <location>
        <begin position="13"/>
        <end position="126"/>
    </location>
</feature>
<name>A0A7Y6A6P5_9CELL</name>
<keyword evidence="1" id="KW-0472">Membrane</keyword>
<comment type="caution">
    <text evidence="3">The sequence shown here is derived from an EMBL/GenBank/DDBJ whole genome shotgun (WGS) entry which is preliminary data.</text>
</comment>
<dbReference type="Proteomes" id="UP000565724">
    <property type="component" value="Unassembled WGS sequence"/>
</dbReference>
<gene>
    <name evidence="3" type="ORF">HP550_20765</name>
</gene>
<sequence length="130" mass="14096">MSEHRSGFAVGVTVFAATMLMVTGAFQVMQGLVAIFDDTFYVVGQEWIFSFDVTTWGWIHTIVGVVVVLAGIFVLGGAVWARTVGVIVACVSAVVTFAWLPYYPVWSVVIIAIDVLVVWALTVHGRDVLS</sequence>
<dbReference type="AlphaFoldDB" id="A0A7Y6A6P5"/>
<keyword evidence="4" id="KW-1185">Reference proteome</keyword>
<organism evidence="3 4">
    <name type="scientific">Cellulomonas humilata</name>
    <dbReference type="NCBI Taxonomy" id="144055"/>
    <lineage>
        <taxon>Bacteria</taxon>
        <taxon>Bacillati</taxon>
        <taxon>Actinomycetota</taxon>
        <taxon>Actinomycetes</taxon>
        <taxon>Micrococcales</taxon>
        <taxon>Cellulomonadaceae</taxon>
        <taxon>Cellulomonas</taxon>
    </lineage>
</organism>
<accession>A0A7Y6A6P5</accession>
<feature type="transmembrane region" description="Helical" evidence="1">
    <location>
        <begin position="106"/>
        <end position="124"/>
    </location>
</feature>
<dbReference type="InterPro" id="IPR055568">
    <property type="entry name" value="DUF7144"/>
</dbReference>
<evidence type="ECO:0000313" key="4">
    <source>
        <dbReference type="Proteomes" id="UP000565724"/>
    </source>
</evidence>
<keyword evidence="1" id="KW-0812">Transmembrane</keyword>
<feature type="transmembrane region" description="Helical" evidence="1">
    <location>
        <begin position="83"/>
        <end position="100"/>
    </location>
</feature>
<feature type="transmembrane region" description="Helical" evidence="1">
    <location>
        <begin position="7"/>
        <end position="36"/>
    </location>
</feature>
<keyword evidence="1" id="KW-1133">Transmembrane helix</keyword>
<evidence type="ECO:0000313" key="3">
    <source>
        <dbReference type="EMBL" id="NUU19682.1"/>
    </source>
</evidence>
<evidence type="ECO:0000259" key="2">
    <source>
        <dbReference type="Pfam" id="PF23636"/>
    </source>
</evidence>
<proteinExistence type="predicted"/>
<dbReference type="Pfam" id="PF23636">
    <property type="entry name" value="DUF7144"/>
    <property type="match status" value="1"/>
</dbReference>